<keyword evidence="5 7" id="KW-0862">Zinc</keyword>
<reference evidence="13" key="1">
    <citation type="submission" date="2025-08" db="UniProtKB">
        <authorList>
            <consortium name="RefSeq"/>
        </authorList>
    </citation>
    <scope>IDENTIFICATION</scope>
</reference>
<evidence type="ECO:0000256" key="8">
    <source>
        <dbReference type="SAM" id="SignalP"/>
    </source>
</evidence>
<dbReference type="InterPro" id="IPR042097">
    <property type="entry name" value="Aminopeptidase_N-like_N_sf"/>
</dbReference>
<evidence type="ECO:0000256" key="1">
    <source>
        <dbReference type="ARBA" id="ARBA00010136"/>
    </source>
</evidence>
<keyword evidence="8" id="KW-0732">Signal</keyword>
<dbReference type="PRINTS" id="PR00756">
    <property type="entry name" value="ALADIPTASE"/>
</dbReference>
<sequence>MVKIFLLLGILNLATLLSCDHHTETGYSSKPFPWNKVRLPKHVVPIHYDLLIHPNLTTLTFTGFAKIEITVLQQTSSIILHSKYLHISKATIQGEMGGIHAEQGVTVSEYPPFEQIALLTDEPLQVGKNYSIVTEYSANLSDSFHGFYKSTYRTPEGEVRVLALTQFEPTAARMAFPCFDEPAFKARFSVKIRREPKHHALSNMPLVKSVNIMEWLIEDEFETSVKMSTYLVAFMVSDFKSVTKMTTRGIKVSVYTVPYKIKQADYALDSAVKLLDFYEGYFSIPYPLPKQDLAAIPDFQSGAMENWGLTTYRESGLLYDPEKSSASSRLMITMFIAHELAHQWFGNLVTMEWWNDLWLNEGFAKFMEYVSVNITHPDLGVEDYFLDKYFDAMEVDALNSSHPITTAVEDPAQILEMFDEVSYDKGSCILNMLRDYLGSKVFEAGIVKYLQRFSYQNTQSEDLWNSLSEICPASSTDESQAEDGACARSQETISASHWSKSALHDVKTMMNTWTLQKGFPLVTVTVREKNIHLQQEHYMKGSQISPPTGYLWHIPLTYITSKSDIVQRFLLRTKTDSVVLPEEVEWIKFNVGMNGYYIVHYGDDGWDALIHLLKANHNAISSSDRASLINSVFQLVSAEKLCITKALDLTLYLRHESKVKPVSQGLSELVPIYKLLEKRDMSDTADQLKGYLVNLFKNIIDKQSWTDEGSMAERILRSTLLIFACVRKYQPCVDKATEYFMKWKDSDGTLHLPNDIKLAVYAVGAQTDEGWDFLFSKYQLPKFSTEKGQIEMVLSLSHNKEKLQWIMDQALQGDIIKTQNLPHIVVAVGRNPDGYQLAWKFLKEKWPKLVQKFELGSHSIANMIIGVTNKYSTKAQLEEVKDFFSSLDKKSSQLRSVEQAIETIEENIKWMHKNLGKIQKWLQINSKV</sequence>
<evidence type="ECO:0000256" key="3">
    <source>
        <dbReference type="ARBA" id="ARBA00022723"/>
    </source>
</evidence>
<name>A0ABM1JNJ9_GEKJA</name>
<organism evidence="12 13">
    <name type="scientific">Gekko japonicus</name>
    <name type="common">Schlegel's Japanese gecko</name>
    <dbReference type="NCBI Taxonomy" id="146911"/>
    <lineage>
        <taxon>Eukaryota</taxon>
        <taxon>Metazoa</taxon>
        <taxon>Chordata</taxon>
        <taxon>Craniata</taxon>
        <taxon>Vertebrata</taxon>
        <taxon>Euteleostomi</taxon>
        <taxon>Lepidosauria</taxon>
        <taxon>Squamata</taxon>
        <taxon>Bifurcata</taxon>
        <taxon>Gekkota</taxon>
        <taxon>Gekkonidae</taxon>
        <taxon>Gekkoninae</taxon>
        <taxon>Gekko</taxon>
    </lineage>
</organism>
<keyword evidence="6 7" id="KW-0482">Metalloprotease</keyword>
<dbReference type="CDD" id="cd09601">
    <property type="entry name" value="M1_APN-Q_like"/>
    <property type="match status" value="1"/>
</dbReference>
<evidence type="ECO:0000256" key="2">
    <source>
        <dbReference type="ARBA" id="ARBA00022670"/>
    </source>
</evidence>
<dbReference type="InterPro" id="IPR027268">
    <property type="entry name" value="Peptidase_M4/M1_CTD_sf"/>
</dbReference>
<dbReference type="InterPro" id="IPR014782">
    <property type="entry name" value="Peptidase_M1_dom"/>
</dbReference>
<dbReference type="EC" id="3.4.11.-" evidence="7"/>
<dbReference type="Gene3D" id="1.25.50.20">
    <property type="match status" value="1"/>
</dbReference>
<keyword evidence="12" id="KW-1185">Reference proteome</keyword>
<dbReference type="InterPro" id="IPR001930">
    <property type="entry name" value="Peptidase_M1"/>
</dbReference>
<evidence type="ECO:0000256" key="5">
    <source>
        <dbReference type="ARBA" id="ARBA00022833"/>
    </source>
</evidence>
<dbReference type="SUPFAM" id="SSF55486">
    <property type="entry name" value="Metalloproteases ('zincins'), catalytic domain"/>
    <property type="match status" value="1"/>
</dbReference>
<dbReference type="InterPro" id="IPR034016">
    <property type="entry name" value="M1_APN-typ"/>
</dbReference>
<keyword evidence="4 7" id="KW-0378">Hydrolase</keyword>
<dbReference type="Proteomes" id="UP000694871">
    <property type="component" value="Unplaced"/>
</dbReference>
<feature type="domain" description="Aminopeptidase N-like N-terminal" evidence="11">
    <location>
        <begin position="44"/>
        <end position="231"/>
    </location>
</feature>
<dbReference type="InterPro" id="IPR045357">
    <property type="entry name" value="Aminopeptidase_N-like_N"/>
</dbReference>
<dbReference type="Pfam" id="PF11838">
    <property type="entry name" value="ERAP1_C"/>
    <property type="match status" value="1"/>
</dbReference>
<dbReference type="Gene3D" id="2.60.40.1730">
    <property type="entry name" value="tricorn interacting facor f3 domain"/>
    <property type="match status" value="1"/>
</dbReference>
<keyword evidence="2 7" id="KW-0645">Protease</keyword>
<dbReference type="GeneID" id="107107280"/>
<feature type="signal peptide" evidence="8">
    <location>
        <begin position="1"/>
        <end position="19"/>
    </location>
</feature>
<comment type="cofactor">
    <cofactor evidence="7">
        <name>Zn(2+)</name>
        <dbReference type="ChEBI" id="CHEBI:29105"/>
    </cofactor>
    <text evidence="7">Binds 1 zinc ion per subunit.</text>
</comment>
<proteinExistence type="inferred from homology"/>
<comment type="similarity">
    <text evidence="1 7">Belongs to the peptidase M1 family.</text>
</comment>
<feature type="domain" description="ERAP1-like C-terminal" evidence="10">
    <location>
        <begin position="586"/>
        <end position="905"/>
    </location>
</feature>
<dbReference type="SUPFAM" id="SSF63737">
    <property type="entry name" value="Leukotriene A4 hydrolase N-terminal domain"/>
    <property type="match status" value="1"/>
</dbReference>
<dbReference type="PROSITE" id="PS51257">
    <property type="entry name" value="PROKAR_LIPOPROTEIN"/>
    <property type="match status" value="1"/>
</dbReference>
<feature type="domain" description="Peptidase M1 membrane alanine aminopeptidase" evidence="9">
    <location>
        <begin position="266"/>
        <end position="473"/>
    </location>
</feature>
<dbReference type="InterPro" id="IPR024571">
    <property type="entry name" value="ERAP1-like_C_dom"/>
</dbReference>
<dbReference type="InterPro" id="IPR050344">
    <property type="entry name" value="Peptidase_M1_aminopeptidases"/>
</dbReference>
<evidence type="ECO:0000259" key="11">
    <source>
        <dbReference type="Pfam" id="PF17900"/>
    </source>
</evidence>
<evidence type="ECO:0000259" key="9">
    <source>
        <dbReference type="Pfam" id="PF01433"/>
    </source>
</evidence>
<keyword evidence="7 13" id="KW-0031">Aminopeptidase</keyword>
<feature type="chain" id="PRO_5046492213" description="Aminopeptidase" evidence="8">
    <location>
        <begin position="20"/>
        <end position="928"/>
    </location>
</feature>
<dbReference type="Pfam" id="PF01433">
    <property type="entry name" value="Peptidase_M1"/>
    <property type="match status" value="1"/>
</dbReference>
<evidence type="ECO:0000256" key="7">
    <source>
        <dbReference type="RuleBase" id="RU364040"/>
    </source>
</evidence>
<dbReference type="PANTHER" id="PTHR11533:SF156">
    <property type="entry name" value="ENDOPLASMIC RETICULUM AMINOPEPTIDASE 1"/>
    <property type="match status" value="1"/>
</dbReference>
<keyword evidence="3 7" id="KW-0479">Metal-binding</keyword>
<dbReference type="Gene3D" id="1.10.390.10">
    <property type="entry name" value="Neutral Protease Domain 2"/>
    <property type="match status" value="1"/>
</dbReference>
<dbReference type="RefSeq" id="XP_015263036.1">
    <property type="nucleotide sequence ID" value="XM_015407550.1"/>
</dbReference>
<gene>
    <name evidence="13" type="primary">ERAP1</name>
</gene>
<evidence type="ECO:0000259" key="10">
    <source>
        <dbReference type="Pfam" id="PF11838"/>
    </source>
</evidence>
<evidence type="ECO:0000313" key="13">
    <source>
        <dbReference type="RefSeq" id="XP_015263036.1"/>
    </source>
</evidence>
<dbReference type="Gene3D" id="2.60.40.1910">
    <property type="match status" value="1"/>
</dbReference>
<protein>
    <recommendedName>
        <fullName evidence="7">Aminopeptidase</fullName>
        <ecNumber evidence="7">3.4.11.-</ecNumber>
    </recommendedName>
</protein>
<evidence type="ECO:0000313" key="12">
    <source>
        <dbReference type="Proteomes" id="UP000694871"/>
    </source>
</evidence>
<dbReference type="GO" id="GO:0004177">
    <property type="term" value="F:aminopeptidase activity"/>
    <property type="evidence" value="ECO:0007669"/>
    <property type="project" value="UniProtKB-KW"/>
</dbReference>
<evidence type="ECO:0000256" key="4">
    <source>
        <dbReference type="ARBA" id="ARBA00022801"/>
    </source>
</evidence>
<evidence type="ECO:0000256" key="6">
    <source>
        <dbReference type="ARBA" id="ARBA00023049"/>
    </source>
</evidence>
<accession>A0ABM1JNJ9</accession>
<dbReference type="PANTHER" id="PTHR11533">
    <property type="entry name" value="PROTEASE M1 ZINC METALLOPROTEASE"/>
    <property type="match status" value="1"/>
</dbReference>
<dbReference type="Pfam" id="PF17900">
    <property type="entry name" value="Peptidase_M1_N"/>
    <property type="match status" value="1"/>
</dbReference>